<organism evidence="6 7">
    <name type="scientific">Thraustotheca clavata</name>
    <dbReference type="NCBI Taxonomy" id="74557"/>
    <lineage>
        <taxon>Eukaryota</taxon>
        <taxon>Sar</taxon>
        <taxon>Stramenopiles</taxon>
        <taxon>Oomycota</taxon>
        <taxon>Saprolegniomycetes</taxon>
        <taxon>Saprolegniales</taxon>
        <taxon>Achlyaceae</taxon>
        <taxon>Thraustotheca</taxon>
    </lineage>
</organism>
<comment type="caution">
    <text evidence="6">The sequence shown here is derived from an EMBL/GenBank/DDBJ whole genome shotgun (WGS) entry which is preliminary data.</text>
</comment>
<feature type="transmembrane region" description="Helical" evidence="3">
    <location>
        <begin position="642"/>
        <end position="663"/>
    </location>
</feature>
<keyword evidence="3" id="KW-0812">Transmembrane</keyword>
<dbReference type="AlphaFoldDB" id="A0A1W0A5V9"/>
<keyword evidence="3" id="KW-0472">Membrane</keyword>
<dbReference type="InterPro" id="IPR029058">
    <property type="entry name" value="AB_hydrolase_fold"/>
</dbReference>
<dbReference type="GO" id="GO:0006508">
    <property type="term" value="P:proteolysis"/>
    <property type="evidence" value="ECO:0007669"/>
    <property type="project" value="UniProtKB-KW"/>
</dbReference>
<evidence type="ECO:0000313" key="7">
    <source>
        <dbReference type="Proteomes" id="UP000243217"/>
    </source>
</evidence>
<dbReference type="Pfam" id="PF00561">
    <property type="entry name" value="Abhydrolase_1"/>
    <property type="match status" value="1"/>
</dbReference>
<dbReference type="InterPro" id="IPR051601">
    <property type="entry name" value="Serine_prot/Carboxylest_S33"/>
</dbReference>
<comment type="similarity">
    <text evidence="1">Belongs to the peptidase S33 family.</text>
</comment>
<keyword evidence="6" id="KW-0645">Protease</keyword>
<name>A0A1W0A5V9_9STRA</name>
<accession>A0A1W0A5V9</accession>
<keyword evidence="3" id="KW-1133">Transmembrane helix</keyword>
<dbReference type="PANTHER" id="PTHR43248:SF3">
    <property type="entry name" value="AB HYDROLASE-1 DOMAIN-CONTAINING PROTEIN"/>
    <property type="match status" value="1"/>
</dbReference>
<reference evidence="6 7" key="1">
    <citation type="journal article" date="2014" name="Genome Biol. Evol.">
        <title>The secreted proteins of Achlya hypogyna and Thraustotheca clavata identify the ancestral oomycete secretome and reveal gene acquisitions by horizontal gene transfer.</title>
        <authorList>
            <person name="Misner I."/>
            <person name="Blouin N."/>
            <person name="Leonard G."/>
            <person name="Richards T.A."/>
            <person name="Lane C.E."/>
        </authorList>
    </citation>
    <scope>NUCLEOTIDE SEQUENCE [LARGE SCALE GENOMIC DNA]</scope>
    <source>
        <strain evidence="6 7">ATCC 34112</strain>
    </source>
</reference>
<keyword evidence="2" id="KW-0378">Hydrolase</keyword>
<dbReference type="PANTHER" id="PTHR43248">
    <property type="entry name" value="2-SUCCINYL-6-HYDROXY-2,4-CYCLOHEXADIENE-1-CARBOXYLATE SYNTHASE"/>
    <property type="match status" value="1"/>
</dbReference>
<evidence type="ECO:0000259" key="5">
    <source>
        <dbReference type="Pfam" id="PF00561"/>
    </source>
</evidence>
<dbReference type="EMBL" id="JNBS01000458">
    <property type="protein sequence ID" value="OQS05420.1"/>
    <property type="molecule type" value="Genomic_DNA"/>
</dbReference>
<dbReference type="Gene3D" id="3.40.50.1820">
    <property type="entry name" value="alpha/beta hydrolase"/>
    <property type="match status" value="1"/>
</dbReference>
<dbReference type="InterPro" id="IPR000073">
    <property type="entry name" value="AB_hydrolase_1"/>
</dbReference>
<feature type="chain" id="PRO_5012845392" evidence="4">
    <location>
        <begin position="18"/>
        <end position="688"/>
    </location>
</feature>
<evidence type="ECO:0000256" key="4">
    <source>
        <dbReference type="SAM" id="SignalP"/>
    </source>
</evidence>
<dbReference type="GO" id="GO:0008233">
    <property type="term" value="F:peptidase activity"/>
    <property type="evidence" value="ECO:0007669"/>
    <property type="project" value="UniProtKB-KW"/>
</dbReference>
<evidence type="ECO:0000256" key="2">
    <source>
        <dbReference type="ARBA" id="ARBA00022801"/>
    </source>
</evidence>
<dbReference type="STRING" id="74557.A0A1W0A5V9"/>
<feature type="domain" description="AB hydrolase-1" evidence="5">
    <location>
        <begin position="133"/>
        <end position="291"/>
    </location>
</feature>
<dbReference type="SUPFAM" id="SSF53474">
    <property type="entry name" value="alpha/beta-Hydrolases"/>
    <property type="match status" value="1"/>
</dbReference>
<proteinExistence type="inferred from homology"/>
<keyword evidence="7" id="KW-1185">Reference proteome</keyword>
<dbReference type="OrthoDB" id="425534at2759"/>
<evidence type="ECO:0000313" key="6">
    <source>
        <dbReference type="EMBL" id="OQS05420.1"/>
    </source>
</evidence>
<dbReference type="Proteomes" id="UP000243217">
    <property type="component" value="Unassembled WGS sequence"/>
</dbReference>
<gene>
    <name evidence="6" type="ORF">THRCLA_02442</name>
</gene>
<evidence type="ECO:0000256" key="3">
    <source>
        <dbReference type="SAM" id="Phobius"/>
    </source>
</evidence>
<keyword evidence="4" id="KW-0732">Signal</keyword>
<evidence type="ECO:0000256" key="1">
    <source>
        <dbReference type="ARBA" id="ARBA00010088"/>
    </source>
</evidence>
<sequence length="688" mass="74083">MAMRLALLATLIAVIDGLTIPLNGWYDCSIRTFGTKAPSSSSSSSYSSLKTSFGDDGRLLQSLLQPVNVKYIAEAAATAASKSSATVECAELTLPLCYSELCTAPANISNTIPVFVKRIRAQKRTSSTKSLWFLQGGPGASSVNMESLMILLYNTLGGSVDMYTMDHRGTGRSSRLSCTATQIETPGSSTQGQITNEVLPACIQDVNIQLGSANSTVLRSYSTTSAAMDLSNIISYLGNVNTYVYGVSYGTYLVERLIQLANPNIKGYALDGIVSNSGSKSNKKMVFNDWDINVNQVAQYFITLCSSDSFCNSKFPKGLNATIVQLYDSMDSNPSGTKCASILANAFGKQNPSITLRLILSTLLQDQDLRSFIPALVYRANRCNNDDALALYNFLVQYANNNNAPDTSGALDSTMLYNLVVTSEMWRTPTESQRSLTSTFEKTIIGSDVSDLVSMYCIASGGSDPNCADQLVSSSQYTLQYPRDKYYDVPITIPDGSSVFMMSGLLDPQTYYEYGRYQYDSFVGTSKRLIEFNYSAHGAIANTPVTTKNGAPCGAQLLAAFVAASGDVLSMDTSCVSKVSPMSFKLSSSDVKNFMATTDAYDGVPSEKYTLQSNFTSSAANSGSLQSDDPTTSSSSSSSWKAAAIVGFVLAGVLLIAFGFMVYRARIAKKNENKFDNYAAPEVNQANI</sequence>
<feature type="signal peptide" evidence="4">
    <location>
        <begin position="1"/>
        <end position="17"/>
    </location>
</feature>
<protein>
    <submittedName>
        <fullName evidence="6">Serine protease family S33</fullName>
    </submittedName>
</protein>